<evidence type="ECO:0000313" key="2">
    <source>
        <dbReference type="Proteomes" id="UP000299102"/>
    </source>
</evidence>
<keyword evidence="2" id="KW-1185">Reference proteome</keyword>
<accession>A0A4C1VT10</accession>
<proteinExistence type="predicted"/>
<dbReference type="Proteomes" id="UP000299102">
    <property type="component" value="Unassembled WGS sequence"/>
</dbReference>
<reference evidence="1 2" key="1">
    <citation type="journal article" date="2019" name="Commun. Biol.">
        <title>The bagworm genome reveals a unique fibroin gene that provides high tensile strength.</title>
        <authorList>
            <person name="Kono N."/>
            <person name="Nakamura H."/>
            <person name="Ohtoshi R."/>
            <person name="Tomita M."/>
            <person name="Numata K."/>
            <person name="Arakawa K."/>
        </authorList>
    </citation>
    <scope>NUCLEOTIDE SEQUENCE [LARGE SCALE GENOMIC DNA]</scope>
</reference>
<name>A0A4C1VT10_EUMVA</name>
<organism evidence="1 2">
    <name type="scientific">Eumeta variegata</name>
    <name type="common">Bagworm moth</name>
    <name type="synonym">Eumeta japonica</name>
    <dbReference type="NCBI Taxonomy" id="151549"/>
    <lineage>
        <taxon>Eukaryota</taxon>
        <taxon>Metazoa</taxon>
        <taxon>Ecdysozoa</taxon>
        <taxon>Arthropoda</taxon>
        <taxon>Hexapoda</taxon>
        <taxon>Insecta</taxon>
        <taxon>Pterygota</taxon>
        <taxon>Neoptera</taxon>
        <taxon>Endopterygota</taxon>
        <taxon>Lepidoptera</taxon>
        <taxon>Glossata</taxon>
        <taxon>Ditrysia</taxon>
        <taxon>Tineoidea</taxon>
        <taxon>Psychidae</taxon>
        <taxon>Oiketicinae</taxon>
        <taxon>Eumeta</taxon>
    </lineage>
</organism>
<sequence>MLKTNGLIKISKLCQSQSTLIMSHVVVVLATTFVTSRPDLHWASVGGLNVQVPRNNKIVAGYDGAGFIGYAGYGGYTEPEKGLSAYASPRSLTSVPSAWVLRGATAGLSREIYDEVVGASATLRDGELLKIYAHLKTPPLPQAFILSTSRAFDLRLRLELGTRMDFKRRPAGDIRLQSILEIPQILTPKDPPLKSVDKAAFLAFLITQLIINQ</sequence>
<gene>
    <name evidence="1" type="ORF">EVAR_31967_1</name>
</gene>
<protein>
    <submittedName>
        <fullName evidence="1">Uncharacterized protein</fullName>
    </submittedName>
</protein>
<dbReference type="EMBL" id="BGZK01000403">
    <property type="protein sequence ID" value="GBP41650.1"/>
    <property type="molecule type" value="Genomic_DNA"/>
</dbReference>
<dbReference type="AlphaFoldDB" id="A0A4C1VT10"/>
<evidence type="ECO:0000313" key="1">
    <source>
        <dbReference type="EMBL" id="GBP41650.1"/>
    </source>
</evidence>
<comment type="caution">
    <text evidence="1">The sequence shown here is derived from an EMBL/GenBank/DDBJ whole genome shotgun (WGS) entry which is preliminary data.</text>
</comment>